<comment type="caution">
    <text evidence="2">The sequence shown here is derived from an EMBL/GenBank/DDBJ whole genome shotgun (WGS) entry which is preliminary data.</text>
</comment>
<keyword evidence="3" id="KW-1185">Reference proteome</keyword>
<dbReference type="EMBL" id="LGRX02020584">
    <property type="protein sequence ID" value="KAK3257372.1"/>
    <property type="molecule type" value="Genomic_DNA"/>
</dbReference>
<protein>
    <recommendedName>
        <fullName evidence="1">Photosynthesis system II assembly factor Ycf48/Hcf136-like domain-containing protein</fullName>
    </recommendedName>
</protein>
<dbReference type="Gene3D" id="2.130.10.10">
    <property type="entry name" value="YVTN repeat-like/Quinoprotein amine dehydrogenase"/>
    <property type="match status" value="1"/>
</dbReference>
<dbReference type="Proteomes" id="UP001190700">
    <property type="component" value="Unassembled WGS sequence"/>
</dbReference>
<name>A0AAE0KQV2_9CHLO</name>
<organism evidence="2 3">
    <name type="scientific">Cymbomonas tetramitiformis</name>
    <dbReference type="NCBI Taxonomy" id="36881"/>
    <lineage>
        <taxon>Eukaryota</taxon>
        <taxon>Viridiplantae</taxon>
        <taxon>Chlorophyta</taxon>
        <taxon>Pyramimonadophyceae</taxon>
        <taxon>Pyramimonadales</taxon>
        <taxon>Pyramimonadaceae</taxon>
        <taxon>Cymbomonas</taxon>
    </lineage>
</organism>
<reference evidence="2 3" key="1">
    <citation type="journal article" date="2015" name="Genome Biol. Evol.">
        <title>Comparative Genomics of a Bacterivorous Green Alga Reveals Evolutionary Causalities and Consequences of Phago-Mixotrophic Mode of Nutrition.</title>
        <authorList>
            <person name="Burns J.A."/>
            <person name="Paasch A."/>
            <person name="Narechania A."/>
            <person name="Kim E."/>
        </authorList>
    </citation>
    <scope>NUCLEOTIDE SEQUENCE [LARGE SCALE GENOMIC DNA]</scope>
    <source>
        <strain evidence="2 3">PLY_AMNH</strain>
    </source>
</reference>
<gene>
    <name evidence="2" type="ORF">CYMTET_33539</name>
</gene>
<dbReference type="SUPFAM" id="SSF110296">
    <property type="entry name" value="Oligoxyloglucan reducing end-specific cellobiohydrolase"/>
    <property type="match status" value="1"/>
</dbReference>
<proteinExistence type="predicted"/>
<dbReference type="Pfam" id="PF14870">
    <property type="entry name" value="PSII_BNR"/>
    <property type="match status" value="1"/>
</dbReference>
<dbReference type="AlphaFoldDB" id="A0AAE0KQV2"/>
<accession>A0AAE0KQV2</accession>
<dbReference type="InterPro" id="IPR015943">
    <property type="entry name" value="WD40/YVTN_repeat-like_dom_sf"/>
</dbReference>
<evidence type="ECO:0000313" key="2">
    <source>
        <dbReference type="EMBL" id="KAK3257372.1"/>
    </source>
</evidence>
<evidence type="ECO:0000259" key="1">
    <source>
        <dbReference type="Pfam" id="PF14870"/>
    </source>
</evidence>
<feature type="domain" description="Photosynthesis system II assembly factor Ycf48/Hcf136-like" evidence="1">
    <location>
        <begin position="2"/>
        <end position="101"/>
    </location>
</feature>
<dbReference type="InterPro" id="IPR028203">
    <property type="entry name" value="PSII_CF48-like_dom"/>
</dbReference>
<sequence>MQDVYFVSELEGWVVSNGGGIAHTMDGGLSWEPQQACTVRNLYSILVEMNVTGYGWAVGDDGVICWSSDYGRSWLYTQVTEGSGAALSGVVSLGEEDAMVVGDLA</sequence>
<evidence type="ECO:0000313" key="3">
    <source>
        <dbReference type="Proteomes" id="UP001190700"/>
    </source>
</evidence>